<feature type="compositionally biased region" description="Polar residues" evidence="4">
    <location>
        <begin position="438"/>
        <end position="455"/>
    </location>
</feature>
<dbReference type="CDD" id="cd15489">
    <property type="entry name" value="PHD_SF"/>
    <property type="match status" value="1"/>
</dbReference>
<evidence type="ECO:0000256" key="2">
    <source>
        <dbReference type="ARBA" id="ARBA00022771"/>
    </source>
</evidence>
<feature type="region of interest" description="Disordered" evidence="4">
    <location>
        <begin position="282"/>
        <end position="501"/>
    </location>
</feature>
<keyword evidence="2" id="KW-0863">Zinc-finger</keyword>
<dbReference type="InterPro" id="IPR019786">
    <property type="entry name" value="Zinc_finger_PHD-type_CS"/>
</dbReference>
<reference evidence="6 7" key="1">
    <citation type="journal article" date="2023" name="Sci. Data">
        <title>Genome assembly of the Korean intertidal mud-creeper Batillaria attramentaria.</title>
        <authorList>
            <person name="Patra A.K."/>
            <person name="Ho P.T."/>
            <person name="Jun S."/>
            <person name="Lee S.J."/>
            <person name="Kim Y."/>
            <person name="Won Y.J."/>
        </authorList>
    </citation>
    <scope>NUCLEOTIDE SEQUENCE [LARGE SCALE GENOMIC DNA]</scope>
    <source>
        <strain evidence="6">Wonlab-2016</strain>
    </source>
</reference>
<evidence type="ECO:0000259" key="5">
    <source>
        <dbReference type="SMART" id="SM00249"/>
    </source>
</evidence>
<dbReference type="EMBL" id="JACVVK020000506">
    <property type="protein sequence ID" value="KAK7469738.1"/>
    <property type="molecule type" value="Genomic_DNA"/>
</dbReference>
<gene>
    <name evidence="6" type="ORF">BaRGS_00036269</name>
</gene>
<accession>A0ABD0JC92</accession>
<evidence type="ECO:0000256" key="1">
    <source>
        <dbReference type="ARBA" id="ARBA00022723"/>
    </source>
</evidence>
<proteinExistence type="predicted"/>
<dbReference type="SUPFAM" id="SSF57903">
    <property type="entry name" value="FYVE/PHD zinc finger"/>
    <property type="match status" value="1"/>
</dbReference>
<feature type="compositionally biased region" description="Polar residues" evidence="4">
    <location>
        <begin position="533"/>
        <end position="556"/>
    </location>
</feature>
<comment type="caution">
    <text evidence="6">The sequence shown here is derived from an EMBL/GenBank/DDBJ whole genome shotgun (WGS) entry which is preliminary data.</text>
</comment>
<sequence length="1197" mass="133642">MPNKKLQRKGPRFPCGTCRRETTGDSIYCEVCDCWFHAGCQDISSDEFPQSRDRSKCGNFVCITCRRDPDGDFDYDAGLARLLKAGEKSLRELRKTAHAEALMHGNLTVSWVPLEKVDGVTDPVAAQLLMLCPDQTRRPLWTTGDGSCLFNAISRLYWGEESSALQLRYRTCLIMAENQEAVCSGLANYNDVLKHSPDYAASLSDCARRDGYSSAWTIQALTRVLGRNIVATYPPVNGSDDESVKAKPSHPPAEENAEPASGEQAEDCWQTVKRLRRQPKPKMIFSPSQSTQTAPPKVNQSRRRRMDRSSSTNAKSNTSFRSAASPSVSATSQATTRRDRRPPKAPIKTFQPTKGVGSDSALRRRTQWSPDDPDFVSSPWNSQSPSAALKSMSAVPRHQRRPKASTKTSQSTKGIRSCVGSATSKQQIQWSPDDPDFSVSTGTCKYSRQSSESTPQAPPTVAQICHNTRMDASHSSADRPRSFNCSVPSHSTPNAKGRAGTFDSTVSISTQESFTSVSGLTTELNISDVPDTLPSQSTSNSKARPGSFHSTQESFNTRTTEFNSSDVLVDANGREPDDFAVGGLTGTGKFLEVDDLIKLFMSPEEPPSAIPRGRKDNRIFRVSNALNKERMSDGKTSVFVDDCGAWSGFTSKTIHYLVRGDSLKYMERSKGQYVTIVKKERVAMDPQPDEDQILVLRRTYTTLKSDPEFKRRITCALKYPASMSPVCHDVFVVEYMGTQSSRMAPHGHAKHNSAPYIRTTAAAKRKMEQLIANSNKKPLAVYEEMVLDNSTDAPRDLREVQSAKYNMQKNERDNGTHRNNVADDVQALVNSIASGHKYISKIIHTPRSPPCVILQCEEQLCDIANFCASSAIRPTVLGIDRTFNLGPCYLTLFVYKHMNLVRKTTNDHPIMLGPAYLHWDGSYDTYREFLSHVSGSLDTEIGGTQLAVDSGMVIGSDEEKAISKAIARCFPSSSHVLCTRHIVENCKRFLTEKVGMARPERIAVLEKIFGTSGLSSLETRGDFDLKCLELTNEFRDTCPEFVRYFGNLTEKLFDHVIVPRRTSRWLPVDWTNNITESMNHVIKNRINWTPQKLPDLIDSLHTLVQVQYADARRALRGMGNFMLAPWMFREHAITESQWCRKTACEKEALFKRFLRGQCKQSTVMISTDGRLSIPMPRQTLARKPGQKKRIRATRTVT</sequence>
<feature type="compositionally biased region" description="Polar residues" evidence="4">
    <location>
        <begin position="405"/>
        <end position="430"/>
    </location>
</feature>
<evidence type="ECO:0000313" key="7">
    <source>
        <dbReference type="Proteomes" id="UP001519460"/>
    </source>
</evidence>
<name>A0ABD0JC92_9CAEN</name>
<feature type="region of interest" description="Disordered" evidence="4">
    <location>
        <begin position="233"/>
        <end position="267"/>
    </location>
</feature>
<protein>
    <recommendedName>
        <fullName evidence="5">Zinc finger PHD-type domain-containing protein</fullName>
    </recommendedName>
</protein>
<keyword evidence="7" id="KW-1185">Reference proteome</keyword>
<dbReference type="PROSITE" id="PS01359">
    <property type="entry name" value="ZF_PHD_1"/>
    <property type="match status" value="1"/>
</dbReference>
<feature type="compositionally biased region" description="Polar residues" evidence="4">
    <location>
        <begin position="312"/>
        <end position="335"/>
    </location>
</feature>
<feature type="compositionally biased region" description="Basic and acidic residues" evidence="4">
    <location>
        <begin position="468"/>
        <end position="481"/>
    </location>
</feature>
<dbReference type="Proteomes" id="UP001519460">
    <property type="component" value="Unassembled WGS sequence"/>
</dbReference>
<dbReference type="InterPro" id="IPR001965">
    <property type="entry name" value="Znf_PHD"/>
</dbReference>
<evidence type="ECO:0000256" key="4">
    <source>
        <dbReference type="SAM" id="MobiDB-lite"/>
    </source>
</evidence>
<evidence type="ECO:0000256" key="3">
    <source>
        <dbReference type="ARBA" id="ARBA00022833"/>
    </source>
</evidence>
<dbReference type="Gene3D" id="3.30.40.10">
    <property type="entry name" value="Zinc/RING finger domain, C3HC4 (zinc finger)"/>
    <property type="match status" value="1"/>
</dbReference>
<dbReference type="SMART" id="SM00249">
    <property type="entry name" value="PHD"/>
    <property type="match status" value="1"/>
</dbReference>
<feature type="region of interest" description="Disordered" evidence="4">
    <location>
        <begin position="525"/>
        <end position="556"/>
    </location>
</feature>
<dbReference type="Gene3D" id="3.90.70.80">
    <property type="match status" value="1"/>
</dbReference>
<evidence type="ECO:0000313" key="6">
    <source>
        <dbReference type="EMBL" id="KAK7469738.1"/>
    </source>
</evidence>
<feature type="domain" description="Zinc finger PHD-type" evidence="5">
    <location>
        <begin position="14"/>
        <end position="66"/>
    </location>
</feature>
<dbReference type="InterPro" id="IPR011011">
    <property type="entry name" value="Znf_FYVE_PHD"/>
</dbReference>
<feature type="compositionally biased region" description="Polar residues" evidence="4">
    <location>
        <begin position="483"/>
        <end position="494"/>
    </location>
</feature>
<keyword evidence="1" id="KW-0479">Metal-binding</keyword>
<dbReference type="InterPro" id="IPR013083">
    <property type="entry name" value="Znf_RING/FYVE/PHD"/>
</dbReference>
<organism evidence="6 7">
    <name type="scientific">Batillaria attramentaria</name>
    <dbReference type="NCBI Taxonomy" id="370345"/>
    <lineage>
        <taxon>Eukaryota</taxon>
        <taxon>Metazoa</taxon>
        <taxon>Spiralia</taxon>
        <taxon>Lophotrochozoa</taxon>
        <taxon>Mollusca</taxon>
        <taxon>Gastropoda</taxon>
        <taxon>Caenogastropoda</taxon>
        <taxon>Sorbeoconcha</taxon>
        <taxon>Cerithioidea</taxon>
        <taxon>Batillariidae</taxon>
        <taxon>Batillaria</taxon>
    </lineage>
</organism>
<dbReference type="AlphaFoldDB" id="A0ABD0JC92"/>
<dbReference type="GO" id="GO:0008270">
    <property type="term" value="F:zinc ion binding"/>
    <property type="evidence" value="ECO:0007669"/>
    <property type="project" value="UniProtKB-KW"/>
</dbReference>
<keyword evidence="3" id="KW-0862">Zinc</keyword>